<dbReference type="AlphaFoldDB" id="A0AAW0N6H1"/>
<evidence type="ECO:0000256" key="1">
    <source>
        <dbReference type="ARBA" id="ARBA00022475"/>
    </source>
</evidence>
<comment type="caution">
    <text evidence="11">Lacks conserved residue(s) required for the propagation of feature annotation.</text>
</comment>
<comment type="caution">
    <text evidence="14">The sequence shown here is derived from an EMBL/GenBank/DDBJ whole genome shotgun (WGS) entry which is preliminary data.</text>
</comment>
<feature type="region of interest" description="Disordered" evidence="12">
    <location>
        <begin position="255"/>
        <end position="301"/>
    </location>
</feature>
<dbReference type="GO" id="GO:0007197">
    <property type="term" value="P:adenylate cyclase-inhibiting G protein-coupled acetylcholine receptor signaling pathway"/>
    <property type="evidence" value="ECO:0007669"/>
    <property type="project" value="TreeGrafter"/>
</dbReference>
<evidence type="ECO:0000256" key="6">
    <source>
        <dbReference type="ARBA" id="ARBA00023136"/>
    </source>
</evidence>
<keyword evidence="4 11" id="KW-0770">Synapse</keyword>
<comment type="subcellular location">
    <subcellularLocation>
        <location evidence="11">Cell membrane</location>
        <topology evidence="11">Multi-pass membrane protein</topology>
    </subcellularLocation>
    <subcellularLocation>
        <location evidence="11">Postsynaptic cell membrane</location>
        <topology evidence="11">Multi-pass membrane protein</topology>
    </subcellularLocation>
</comment>
<feature type="transmembrane region" description="Helical" evidence="11">
    <location>
        <begin position="29"/>
        <end position="54"/>
    </location>
</feature>
<keyword evidence="15" id="KW-1185">Reference proteome</keyword>
<keyword evidence="5 10" id="KW-0297">G-protein coupled receptor</keyword>
<dbReference type="PANTHER" id="PTHR24247:SF180">
    <property type="entry name" value="MUSCARINIC ACETYLCHOLINE RECEPTOR M4"/>
    <property type="match status" value="1"/>
</dbReference>
<dbReference type="InterPro" id="IPR000995">
    <property type="entry name" value="Musac_Ach_rcpt"/>
</dbReference>
<dbReference type="GO" id="GO:0045211">
    <property type="term" value="C:postsynaptic membrane"/>
    <property type="evidence" value="ECO:0007669"/>
    <property type="project" value="UniProtKB-SubCell"/>
</dbReference>
<dbReference type="PROSITE" id="PS00237">
    <property type="entry name" value="G_PROTEIN_RECEP_F1_1"/>
    <property type="match status" value="1"/>
</dbReference>
<dbReference type="InterPro" id="IPR000276">
    <property type="entry name" value="GPCR_Rhodpsn"/>
</dbReference>
<dbReference type="Gene3D" id="1.20.1070.10">
    <property type="entry name" value="Rhodopsin 7-helix transmembrane proteins"/>
    <property type="match status" value="1"/>
</dbReference>
<dbReference type="GO" id="GO:0030425">
    <property type="term" value="C:dendrite"/>
    <property type="evidence" value="ECO:0007669"/>
    <property type="project" value="TreeGrafter"/>
</dbReference>
<evidence type="ECO:0000256" key="11">
    <source>
        <dbReference type="RuleBase" id="RU361191"/>
    </source>
</evidence>
<comment type="similarity">
    <text evidence="11">Belongs to the G-protein coupled receptor 1 family. Muscarinic acetylcholine receptor subfamily.</text>
</comment>
<evidence type="ECO:0000256" key="12">
    <source>
        <dbReference type="SAM" id="MobiDB-lite"/>
    </source>
</evidence>
<keyword evidence="1 11" id="KW-1003">Cell membrane</keyword>
<evidence type="ECO:0000313" key="15">
    <source>
        <dbReference type="Proteomes" id="UP001460270"/>
    </source>
</evidence>
<accession>A0AAW0N6H1</accession>
<feature type="domain" description="G-protein coupled receptors family 1 profile" evidence="13">
    <location>
        <begin position="46"/>
        <end position="399"/>
    </location>
</feature>
<evidence type="ECO:0000256" key="2">
    <source>
        <dbReference type="ARBA" id="ARBA00022692"/>
    </source>
</evidence>
<organism evidence="14 15">
    <name type="scientific">Mugilogobius chulae</name>
    <name type="common">yellowstripe goby</name>
    <dbReference type="NCBI Taxonomy" id="88201"/>
    <lineage>
        <taxon>Eukaryota</taxon>
        <taxon>Metazoa</taxon>
        <taxon>Chordata</taxon>
        <taxon>Craniata</taxon>
        <taxon>Vertebrata</taxon>
        <taxon>Euteleostomi</taxon>
        <taxon>Actinopterygii</taxon>
        <taxon>Neopterygii</taxon>
        <taxon>Teleostei</taxon>
        <taxon>Neoteleostei</taxon>
        <taxon>Acanthomorphata</taxon>
        <taxon>Gobiaria</taxon>
        <taxon>Gobiiformes</taxon>
        <taxon>Gobioidei</taxon>
        <taxon>Gobiidae</taxon>
        <taxon>Gobionellinae</taxon>
        <taxon>Mugilogobius</taxon>
    </lineage>
</organism>
<keyword evidence="3 11" id="KW-1133">Transmembrane helix</keyword>
<dbReference type="PRINTS" id="PR00237">
    <property type="entry name" value="GPCRRHODOPSN"/>
</dbReference>
<name>A0AAW0N6H1_9GOBI</name>
<keyword evidence="9 11" id="KW-0628">Postsynaptic cell membrane</keyword>
<feature type="transmembrane region" description="Helical" evidence="11">
    <location>
        <begin position="146"/>
        <end position="166"/>
    </location>
</feature>
<keyword evidence="7 10" id="KW-0675">Receptor</keyword>
<evidence type="ECO:0000256" key="3">
    <source>
        <dbReference type="ARBA" id="ARBA00022989"/>
    </source>
</evidence>
<keyword evidence="2 10" id="KW-0812">Transmembrane</keyword>
<evidence type="ECO:0000256" key="9">
    <source>
        <dbReference type="ARBA" id="ARBA00023257"/>
    </source>
</evidence>
<gene>
    <name evidence="14" type="ORF">WMY93_023734</name>
</gene>
<dbReference type="CDD" id="cd15049">
    <property type="entry name" value="7tmA_mAChR"/>
    <property type="match status" value="1"/>
</dbReference>
<feature type="transmembrane region" description="Helical" evidence="11">
    <location>
        <begin position="104"/>
        <end position="125"/>
    </location>
</feature>
<feature type="transmembrane region" description="Helical" evidence="11">
    <location>
        <begin position="191"/>
        <end position="212"/>
    </location>
</feature>
<evidence type="ECO:0000256" key="4">
    <source>
        <dbReference type="ARBA" id="ARBA00023018"/>
    </source>
</evidence>
<dbReference type="Proteomes" id="UP001460270">
    <property type="component" value="Unassembled WGS sequence"/>
</dbReference>
<feature type="compositionally biased region" description="Basic residues" evidence="12">
    <location>
        <begin position="277"/>
        <end position="286"/>
    </location>
</feature>
<dbReference type="GO" id="GO:0007187">
    <property type="term" value="P:G protein-coupled receptor signaling pathway, coupled to cyclic nucleotide second messenger"/>
    <property type="evidence" value="ECO:0007669"/>
    <property type="project" value="TreeGrafter"/>
</dbReference>
<dbReference type="EMBL" id="JBBPFD010000017">
    <property type="protein sequence ID" value="KAK7891771.1"/>
    <property type="molecule type" value="Genomic_DNA"/>
</dbReference>
<dbReference type="InterPro" id="IPR017452">
    <property type="entry name" value="GPCR_Rhodpsn_7TM"/>
</dbReference>
<reference evidence="15" key="1">
    <citation type="submission" date="2024-04" db="EMBL/GenBank/DDBJ databases">
        <title>Salinicola lusitanus LLJ914,a marine bacterium isolated from the Okinawa Trough.</title>
        <authorList>
            <person name="Li J."/>
        </authorList>
    </citation>
    <scope>NUCLEOTIDE SEQUENCE [LARGE SCALE GENOMIC DNA]</scope>
</reference>
<dbReference type="PRINTS" id="PR00243">
    <property type="entry name" value="MUSCARINICR"/>
</dbReference>
<dbReference type="Pfam" id="PF00001">
    <property type="entry name" value="7tm_1"/>
    <property type="match status" value="1"/>
</dbReference>
<dbReference type="SUPFAM" id="SSF81321">
    <property type="entry name" value="Family A G protein-coupled receptor-like"/>
    <property type="match status" value="1"/>
</dbReference>
<keyword evidence="8 10" id="KW-0807">Transducer</keyword>
<evidence type="ECO:0000256" key="10">
    <source>
        <dbReference type="RuleBase" id="RU000688"/>
    </source>
</evidence>
<feature type="compositionally biased region" description="Polar residues" evidence="12">
    <location>
        <begin position="263"/>
        <end position="274"/>
    </location>
</feature>
<comment type="function">
    <text evidence="11">The muscarinic acetylcholine receptor mediates various cellular responses, including inhibition of adenylate cyclase, breakdown of phosphoinositides and modulation of potassium channels through the action of G proteins.</text>
</comment>
<dbReference type="PANTHER" id="PTHR24247">
    <property type="entry name" value="5-HYDROXYTRYPTAMINE RECEPTOR"/>
    <property type="match status" value="1"/>
</dbReference>
<evidence type="ECO:0000256" key="7">
    <source>
        <dbReference type="ARBA" id="ARBA00023170"/>
    </source>
</evidence>
<dbReference type="GO" id="GO:0004993">
    <property type="term" value="F:G protein-coupled serotonin receptor activity"/>
    <property type="evidence" value="ECO:0007669"/>
    <property type="project" value="TreeGrafter"/>
</dbReference>
<keyword evidence="6 11" id="KW-0472">Membrane</keyword>
<proteinExistence type="inferred from homology"/>
<evidence type="ECO:0000256" key="8">
    <source>
        <dbReference type="ARBA" id="ARBA00023224"/>
    </source>
</evidence>
<feature type="transmembrane region" description="Helical" evidence="11">
    <location>
        <begin position="348"/>
        <end position="371"/>
    </location>
</feature>
<evidence type="ECO:0000256" key="5">
    <source>
        <dbReference type="ARBA" id="ARBA00023040"/>
    </source>
</evidence>
<dbReference type="GO" id="GO:0016907">
    <property type="term" value="F:G protein-coupled acetylcholine receptor activity"/>
    <property type="evidence" value="ECO:0007669"/>
    <property type="project" value="UniProtKB-UniRule"/>
</dbReference>
<evidence type="ECO:0000313" key="14">
    <source>
        <dbReference type="EMBL" id="KAK7891771.1"/>
    </source>
</evidence>
<protein>
    <recommendedName>
        <fullName evidence="11">Muscarinic acetylcholine receptor</fullName>
    </recommendedName>
</protein>
<evidence type="ECO:0000259" key="13">
    <source>
        <dbReference type="PROSITE" id="PS50262"/>
    </source>
</evidence>
<dbReference type="SMART" id="SM01381">
    <property type="entry name" value="7TM_GPCR_Srsx"/>
    <property type="match status" value="1"/>
</dbReference>
<feature type="transmembrane region" description="Helical" evidence="11">
    <location>
        <begin position="66"/>
        <end position="92"/>
    </location>
</feature>
<dbReference type="PROSITE" id="PS50262">
    <property type="entry name" value="G_PROTEIN_RECEP_F1_2"/>
    <property type="match status" value="1"/>
</dbReference>
<sequence length="422" mass="47164">MEEPRDLPPSPDLNYTSCALSCSYSPASLALITTATASLSLVTVAGNTLVLLSIKVNRRLRTVNNYFLLSLAVADLIIGLFCMNLSSLHLLLGRWPLGGAVCDIWLVLDYAVSSASVMNLLIISLDRYFCVTRPLSYPTWRTGKMAGLMIGSAWVLSFVLWTPPILRWQRDGGRRMVPENDCYIRLLKSPAVTLGTSLPSFYLPALAMVGLYGRVSAHSRSRLVPVKRGSGGKRRFSTPSFKELNVVMRRNRSWSSEPEMRTELSQNINQSEPSTPKHGHNRKSHRSPVDSSPSGLSDLNRLDPDSSSALDLHRAASVVFSRSCSSLRSSGRTHRRVLARERRVTRTILSILLAFILTWTPYNVMAVVAAFCHFCVPRQVWRLGCWLCYVNSAMNPCCYALCNASFRKTFCSLLRCRGRKHR</sequence>